<dbReference type="HAMAP" id="MF_00402">
    <property type="entry name" value="Ribosomal_bL19"/>
    <property type="match status" value="1"/>
</dbReference>
<keyword evidence="3 4" id="KW-0687">Ribonucleoprotein</keyword>
<dbReference type="InterPro" id="IPR008991">
    <property type="entry name" value="Translation_prot_SH3-like_sf"/>
</dbReference>
<evidence type="ECO:0000256" key="3">
    <source>
        <dbReference type="ARBA" id="ARBA00023274"/>
    </source>
</evidence>
<dbReference type="PANTHER" id="PTHR15680">
    <property type="entry name" value="RIBOSOMAL PROTEIN L19"/>
    <property type="match status" value="1"/>
</dbReference>
<name>A0A097KN39_9CHLO</name>
<dbReference type="Gene3D" id="2.30.30.790">
    <property type="match status" value="1"/>
</dbReference>
<gene>
    <name evidence="4 5" type="primary">rpl19</name>
</gene>
<proteinExistence type="inferred from homology"/>
<dbReference type="AlphaFoldDB" id="A0A097KN39"/>
<keyword evidence="5" id="KW-0150">Chloroplast</keyword>
<dbReference type="PANTHER" id="PTHR15680:SF9">
    <property type="entry name" value="LARGE RIBOSOMAL SUBUNIT PROTEIN BL19M"/>
    <property type="match status" value="1"/>
</dbReference>
<dbReference type="GO" id="GO:0022625">
    <property type="term" value="C:cytosolic large ribosomal subunit"/>
    <property type="evidence" value="ECO:0007669"/>
    <property type="project" value="TreeGrafter"/>
</dbReference>
<accession>A0A097KN39</accession>
<dbReference type="PIRSF" id="PIRSF002191">
    <property type="entry name" value="Ribosomal_L19"/>
    <property type="match status" value="1"/>
</dbReference>
<protein>
    <recommendedName>
        <fullName evidence="4">Large ribosomal subunit protein bL19c</fullName>
    </recommendedName>
</protein>
<evidence type="ECO:0000256" key="2">
    <source>
        <dbReference type="ARBA" id="ARBA00022980"/>
    </source>
</evidence>
<dbReference type="FunFam" id="2.30.30.790:FF:000004">
    <property type="entry name" value="50S ribosomal protein L19, chloroplastic"/>
    <property type="match status" value="1"/>
</dbReference>
<dbReference type="GO" id="GO:0006412">
    <property type="term" value="P:translation"/>
    <property type="evidence" value="ECO:0007669"/>
    <property type="project" value="UniProtKB-UniRule"/>
</dbReference>
<dbReference type="SUPFAM" id="SSF50104">
    <property type="entry name" value="Translation proteins SH3-like domain"/>
    <property type="match status" value="1"/>
</dbReference>
<keyword evidence="2 4" id="KW-0689">Ribosomal protein</keyword>
<sequence>MKLQEVVQNIEKDQSKSDLPKILVGDTVKIGVLIQEGKKERIQSYEGTVIAKHQAGFNTTMTVRRIFQGVGVERIFSIHSPSVQEIQIVRRFNVRQSKLYYLRNRVGKGTRLKELF</sequence>
<geneLocation type="chloroplast" evidence="5"/>
<dbReference type="InterPro" id="IPR001857">
    <property type="entry name" value="Ribosomal_bL19"/>
</dbReference>
<comment type="similarity">
    <text evidence="1 4">Belongs to the bacterial ribosomal protein bL19 family.</text>
</comment>
<dbReference type="PRINTS" id="PR00061">
    <property type="entry name" value="RIBOSOMALL19"/>
</dbReference>
<evidence type="ECO:0000313" key="5">
    <source>
        <dbReference type="EMBL" id="AIT94600.1"/>
    </source>
</evidence>
<comment type="subcellular location">
    <subcellularLocation>
        <location evidence="4">Plastid</location>
        <location evidence="4">Chloroplast</location>
    </subcellularLocation>
</comment>
<reference evidence="5" key="1">
    <citation type="journal article" date="2014" name="BMC Evol. Biol.">
        <title>Chloroplast phylogenomic analysis resolves deep-level relationships within the green algal class Trebouxiophyceae.</title>
        <authorList>
            <person name="Lemieux C."/>
            <person name="Otis C."/>
            <person name="Turmel M."/>
        </authorList>
    </citation>
    <scope>NUCLEOTIDE SEQUENCE</scope>
</reference>
<dbReference type="GO" id="GO:0003729">
    <property type="term" value="F:mRNA binding"/>
    <property type="evidence" value="ECO:0007669"/>
    <property type="project" value="UniProtKB-ARBA"/>
</dbReference>
<dbReference type="GO" id="GO:0009507">
    <property type="term" value="C:chloroplast"/>
    <property type="evidence" value="ECO:0007669"/>
    <property type="project" value="UniProtKB-SubCell"/>
</dbReference>
<dbReference type="EMBL" id="KM462875">
    <property type="protein sequence ID" value="AIT94600.1"/>
    <property type="molecule type" value="Genomic_DNA"/>
</dbReference>
<dbReference type="GO" id="GO:0003735">
    <property type="term" value="F:structural constituent of ribosome"/>
    <property type="evidence" value="ECO:0007669"/>
    <property type="project" value="InterPro"/>
</dbReference>
<keyword evidence="5" id="KW-0934">Plastid</keyword>
<evidence type="ECO:0000256" key="1">
    <source>
        <dbReference type="ARBA" id="ARBA00005781"/>
    </source>
</evidence>
<dbReference type="Pfam" id="PF01245">
    <property type="entry name" value="Ribosomal_L19"/>
    <property type="match status" value="1"/>
</dbReference>
<dbReference type="NCBIfam" id="TIGR01024">
    <property type="entry name" value="rplS_bact"/>
    <property type="match status" value="1"/>
</dbReference>
<organism evidence="5">
    <name type="scientific">Pleurastrosarcina brevispinosa</name>
    <dbReference type="NCBI Taxonomy" id="163096"/>
    <lineage>
        <taxon>Eukaryota</taxon>
        <taxon>Viridiplantae</taxon>
        <taxon>Chlorophyta</taxon>
        <taxon>core chlorophytes</taxon>
        <taxon>Trebouxiophyceae</taxon>
        <taxon>Trebouxiophyceae incertae sedis</taxon>
        <taxon>Pleurastrosarcina</taxon>
    </lineage>
</organism>
<evidence type="ECO:0000256" key="4">
    <source>
        <dbReference type="HAMAP-Rule" id="MF_00402"/>
    </source>
</evidence>
<dbReference type="InterPro" id="IPR038657">
    <property type="entry name" value="Ribosomal_bL19_sf"/>
</dbReference>